<dbReference type="GO" id="GO:0045944">
    <property type="term" value="P:positive regulation of transcription by RNA polymerase II"/>
    <property type="evidence" value="ECO:0007669"/>
    <property type="project" value="TreeGrafter"/>
</dbReference>
<reference evidence="7" key="1">
    <citation type="submission" date="2021-01" db="EMBL/GenBank/DDBJ databases">
        <authorList>
            <person name="Li R."/>
            <person name="Bekaert M."/>
        </authorList>
    </citation>
    <scope>NUCLEOTIDE SEQUENCE</scope>
    <source>
        <strain evidence="7">Farmed</strain>
    </source>
</reference>
<dbReference type="OrthoDB" id="10011855at2759"/>
<dbReference type="GO" id="GO:0046983">
    <property type="term" value="F:protein dimerization activity"/>
    <property type="evidence" value="ECO:0007669"/>
    <property type="project" value="InterPro"/>
</dbReference>
<dbReference type="GO" id="GO:0005634">
    <property type="term" value="C:nucleus"/>
    <property type="evidence" value="ECO:0007669"/>
    <property type="project" value="TreeGrafter"/>
</dbReference>
<keyword evidence="1" id="KW-0805">Transcription regulation</keyword>
<accession>A0A812BZN2</accession>
<gene>
    <name evidence="7" type="ORF">SPHA_25850</name>
</gene>
<dbReference type="SMART" id="SM00353">
    <property type="entry name" value="HLH"/>
    <property type="match status" value="1"/>
</dbReference>
<evidence type="ECO:0000256" key="4">
    <source>
        <dbReference type="ARBA" id="ARBA00023242"/>
    </source>
</evidence>
<evidence type="ECO:0000256" key="5">
    <source>
        <dbReference type="SAM" id="MobiDB-lite"/>
    </source>
</evidence>
<organism evidence="7 8">
    <name type="scientific">Acanthosepion pharaonis</name>
    <name type="common">Pharaoh cuttlefish</name>
    <name type="synonym">Sepia pharaonis</name>
    <dbReference type="NCBI Taxonomy" id="158019"/>
    <lineage>
        <taxon>Eukaryota</taxon>
        <taxon>Metazoa</taxon>
        <taxon>Spiralia</taxon>
        <taxon>Lophotrochozoa</taxon>
        <taxon>Mollusca</taxon>
        <taxon>Cephalopoda</taxon>
        <taxon>Coleoidea</taxon>
        <taxon>Decapodiformes</taxon>
        <taxon>Sepiida</taxon>
        <taxon>Sepiina</taxon>
        <taxon>Sepiidae</taxon>
        <taxon>Acanthosepion</taxon>
    </lineage>
</organism>
<feature type="compositionally biased region" description="Polar residues" evidence="5">
    <location>
        <begin position="7"/>
        <end position="24"/>
    </location>
</feature>
<dbReference type="InterPro" id="IPR036638">
    <property type="entry name" value="HLH_DNA-bd_sf"/>
</dbReference>
<feature type="compositionally biased region" description="Low complexity" evidence="5">
    <location>
        <begin position="182"/>
        <end position="226"/>
    </location>
</feature>
<dbReference type="Pfam" id="PF00010">
    <property type="entry name" value="HLH"/>
    <property type="match status" value="1"/>
</dbReference>
<dbReference type="PANTHER" id="PTHR19290">
    <property type="entry name" value="BASIC HELIX-LOOP-HELIX PROTEIN NEUROGENIN-RELATED"/>
    <property type="match status" value="1"/>
</dbReference>
<keyword evidence="8" id="KW-1185">Reference proteome</keyword>
<sequence length="371" mass="39797">MAEADSNHNSGRNSSGPPSLLTTESGDKESFFEKSNRNQDCNRSKKLRPSMFSKAIDERELQHLRLKINSRERRRMHDLNAALDGLREVMPYAHGPSVRKLSKIATLLLAKNYILMLSSSLEEMKKLVSEIYQTRNVQGPPTPVVPSAIALSLQSSCSPSSFMAASTVPSASPSTLLPSTSSFSSSSSISSSPSLPTLSSSSSSSSPSLSSASSLSPHTTSSSTPTGKATSSPPPRMIPTRHHSSFPYHYPSLSHLPSGHMGQPGYNLANSSLTVTQTSFAPHLSVSPASNFSVPGPPTLGHLSLPLPSTVKDISSPVAVANNTSAHDRHRLLYSRWPCKQCFFDSSRLPFANSDSSKLSPLATHTPTLRK</sequence>
<evidence type="ECO:0000256" key="3">
    <source>
        <dbReference type="ARBA" id="ARBA00023163"/>
    </source>
</evidence>
<dbReference type="SUPFAM" id="SSF47459">
    <property type="entry name" value="HLH, helix-loop-helix DNA-binding domain"/>
    <property type="match status" value="1"/>
</dbReference>
<evidence type="ECO:0000256" key="1">
    <source>
        <dbReference type="ARBA" id="ARBA00023015"/>
    </source>
</evidence>
<dbReference type="InterPro" id="IPR050359">
    <property type="entry name" value="bHLH_transcription_factors"/>
</dbReference>
<dbReference type="Proteomes" id="UP000597762">
    <property type="component" value="Unassembled WGS sequence"/>
</dbReference>
<feature type="region of interest" description="Disordered" evidence="5">
    <location>
        <begin position="182"/>
        <end position="244"/>
    </location>
</feature>
<dbReference type="EMBL" id="CAHIKZ030000983">
    <property type="protein sequence ID" value="CAE1247815.1"/>
    <property type="molecule type" value="Genomic_DNA"/>
</dbReference>
<comment type="caution">
    <text evidence="7">The sequence shown here is derived from an EMBL/GenBank/DDBJ whole genome shotgun (WGS) entry which is preliminary data.</text>
</comment>
<keyword evidence="2" id="KW-0238">DNA-binding</keyword>
<evidence type="ECO:0000313" key="8">
    <source>
        <dbReference type="Proteomes" id="UP000597762"/>
    </source>
</evidence>
<dbReference type="CDD" id="cd19725">
    <property type="entry name" value="bHLH_TS_OLIG2_like"/>
    <property type="match status" value="1"/>
</dbReference>
<protein>
    <submittedName>
        <fullName evidence="7">BHLHB1_6_7</fullName>
    </submittedName>
</protein>
<evidence type="ECO:0000313" key="7">
    <source>
        <dbReference type="EMBL" id="CAE1247815.1"/>
    </source>
</evidence>
<dbReference type="PANTHER" id="PTHR19290:SF164">
    <property type="entry name" value="BHLH DOMAIN-CONTAINING PROTEIN"/>
    <property type="match status" value="1"/>
</dbReference>
<dbReference type="GO" id="GO:0070888">
    <property type="term" value="F:E-box binding"/>
    <property type="evidence" value="ECO:0007669"/>
    <property type="project" value="TreeGrafter"/>
</dbReference>
<dbReference type="InterPro" id="IPR011598">
    <property type="entry name" value="bHLH_dom"/>
</dbReference>
<feature type="region of interest" description="Disordered" evidence="5">
    <location>
        <begin position="1"/>
        <end position="47"/>
    </location>
</feature>
<dbReference type="GO" id="GO:0000981">
    <property type="term" value="F:DNA-binding transcription factor activity, RNA polymerase II-specific"/>
    <property type="evidence" value="ECO:0007669"/>
    <property type="project" value="TreeGrafter"/>
</dbReference>
<dbReference type="AlphaFoldDB" id="A0A812BZN2"/>
<feature type="domain" description="BHLH" evidence="6">
    <location>
        <begin position="63"/>
        <end position="117"/>
    </location>
</feature>
<name>A0A812BZN2_ACAPH</name>
<dbReference type="GO" id="GO:0061564">
    <property type="term" value="P:axon development"/>
    <property type="evidence" value="ECO:0007669"/>
    <property type="project" value="TreeGrafter"/>
</dbReference>
<keyword evidence="4" id="KW-0539">Nucleus</keyword>
<evidence type="ECO:0000256" key="2">
    <source>
        <dbReference type="ARBA" id="ARBA00023125"/>
    </source>
</evidence>
<dbReference type="FunFam" id="4.10.280.10:FF:000031">
    <property type="entry name" value="Oligodendrocyte transcription factor 3"/>
    <property type="match status" value="1"/>
</dbReference>
<feature type="compositionally biased region" description="Basic and acidic residues" evidence="5">
    <location>
        <begin position="25"/>
        <end position="43"/>
    </location>
</feature>
<evidence type="ECO:0000259" key="6">
    <source>
        <dbReference type="PROSITE" id="PS50888"/>
    </source>
</evidence>
<dbReference type="GO" id="GO:0007423">
    <property type="term" value="P:sensory organ development"/>
    <property type="evidence" value="ECO:0007669"/>
    <property type="project" value="TreeGrafter"/>
</dbReference>
<keyword evidence="3" id="KW-0804">Transcription</keyword>
<proteinExistence type="predicted"/>
<dbReference type="Gene3D" id="4.10.280.10">
    <property type="entry name" value="Helix-loop-helix DNA-binding domain"/>
    <property type="match status" value="1"/>
</dbReference>
<dbReference type="PROSITE" id="PS50888">
    <property type="entry name" value="BHLH"/>
    <property type="match status" value="1"/>
</dbReference>